<feature type="region of interest" description="Disordered" evidence="10">
    <location>
        <begin position="383"/>
        <end position="416"/>
    </location>
</feature>
<dbReference type="Pfam" id="PF12796">
    <property type="entry name" value="Ank_2"/>
    <property type="match status" value="1"/>
</dbReference>
<comment type="caution">
    <text evidence="12">The sequence shown here is derived from an EMBL/GenBank/DDBJ whole genome shotgun (WGS) entry which is preliminary data.</text>
</comment>
<dbReference type="AlphaFoldDB" id="A0A5A8BYT1"/>
<feature type="repeat" description="ANK" evidence="9">
    <location>
        <begin position="918"/>
        <end position="950"/>
    </location>
</feature>
<dbReference type="GO" id="GO:0005524">
    <property type="term" value="F:ATP binding"/>
    <property type="evidence" value="ECO:0007669"/>
    <property type="project" value="UniProtKB-KW"/>
</dbReference>
<sequence length="993" mass="104468">MTTLGSRKQYCVHHSVSRQLLGRDELCRDLLRRRQCPHYSAKTSLLMSLPPVWDVEDAVAMSHAATARGRLGGGSSRRVTGGCPFYAARDMVESADLILCPYTYLINPSIRAAMSLQLSGAAVVLDEAHNIEDQCREAASFSTGLEELKGAALGMARAAISAYYARHPPPASGSAGVSVQPDPSVVPELVAAYRELTRLLLRVCAWAERAAPDLPAAAQAGSVNARGGRDRAGWGRGRGRAGQSTGIVPLDERPTSLAAELGKSEATVRLVLGSDIMDEVLGRVPESVAACARGRRQEDVASRAEVVAAVAPLDGQPADAEHDLATIAAEAIKAAGSATGPPHSSRIGPSLVWSGKQPRGAGSETSGGEAASAGFVEWVDASGDDADGLEAGPSGVTPASSAAQPSGAGSGRRSSRKRAVAAPGWIQGDVQLDLWCLNAAVAFSPVQATAHSVLLTSGTLSPADSFASELGTSFPVRLSAPHHAGLSLLPSWVSECCGVELDGSAVSRKSAVWQDALGRLLVEAAGRIPGGLLVFFPSYDTLTRCVERWAESPARMVTAANALRPAGEGVEAAAEAATRPPNTLEHLAAFKRLCVEPRSQGPHFKRVMRKYVRSIRRWQRRAGREELQEAAGVKARSDPRSDERRSRGAAARPSAAEGVRLSFEKASGTLGRRWGNRDHDGEGDSDGESYVVADGVGDGGAADCEGSGEDSGEPAYASSEESDLGAVDTAVLFAVFRGKVSEGIDFADDAARGVILVGTPYAALDAPVRLKQAYQDELSSEYRAAEAASGAQGQLQLPLGSQPSSPARGARSARASQEPLAGGLWYRHQAYRALNQALGRCIRHANDWGSVILVDSRLREQLVRPPSDSLLSAWFVRKFQEAGAAQEAATVAIDADPSPAAGALGTRGVRDLLEAEPDGWNALLTAASAGTESMVRELLDRGADVEVTNVAGETALSVAANDSVARVLERADCFQRWHRRASLALWRRACGWR</sequence>
<organism evidence="12 13">
    <name type="scientific">Cafeteria roenbergensis</name>
    <name type="common">Marine flagellate</name>
    <dbReference type="NCBI Taxonomy" id="33653"/>
    <lineage>
        <taxon>Eukaryota</taxon>
        <taxon>Sar</taxon>
        <taxon>Stramenopiles</taxon>
        <taxon>Bigyra</taxon>
        <taxon>Opalozoa</taxon>
        <taxon>Bicosoecida</taxon>
        <taxon>Cafeteriaceae</taxon>
        <taxon>Cafeteria</taxon>
    </lineage>
</organism>
<evidence type="ECO:0000256" key="5">
    <source>
        <dbReference type="ARBA" id="ARBA00022840"/>
    </source>
</evidence>
<dbReference type="InterPro" id="IPR036770">
    <property type="entry name" value="Ankyrin_rpt-contain_sf"/>
</dbReference>
<feature type="compositionally biased region" description="Low complexity" evidence="10">
    <location>
        <begin position="360"/>
        <end position="370"/>
    </location>
</feature>
<keyword evidence="9" id="KW-0040">ANK repeat</keyword>
<dbReference type="Gene3D" id="3.40.50.300">
    <property type="entry name" value="P-loop containing nucleotide triphosphate hydrolases"/>
    <property type="match status" value="3"/>
</dbReference>
<dbReference type="GO" id="GO:0003678">
    <property type="term" value="F:DNA helicase activity"/>
    <property type="evidence" value="ECO:0007669"/>
    <property type="project" value="InterPro"/>
</dbReference>
<dbReference type="InterPro" id="IPR045028">
    <property type="entry name" value="DinG/Rad3-like"/>
</dbReference>
<evidence type="ECO:0000256" key="8">
    <source>
        <dbReference type="ARBA" id="ARBA00023235"/>
    </source>
</evidence>
<keyword evidence="1" id="KW-0479">Metal-binding</keyword>
<feature type="domain" description="Helicase ATP-binding" evidence="11">
    <location>
        <begin position="1"/>
        <end position="217"/>
    </location>
</feature>
<dbReference type="GO" id="GO:0005634">
    <property type="term" value="C:nucleus"/>
    <property type="evidence" value="ECO:0007669"/>
    <property type="project" value="TreeGrafter"/>
</dbReference>
<feature type="region of interest" description="Disordered" evidence="10">
    <location>
        <begin position="623"/>
        <end position="721"/>
    </location>
</feature>
<dbReference type="Pfam" id="PF06733">
    <property type="entry name" value="DEAD_2"/>
    <property type="match status" value="1"/>
</dbReference>
<evidence type="ECO:0000256" key="7">
    <source>
        <dbReference type="ARBA" id="ARBA00023014"/>
    </source>
</evidence>
<dbReference type="PROSITE" id="PS50088">
    <property type="entry name" value="ANK_REPEAT"/>
    <property type="match status" value="1"/>
</dbReference>
<dbReference type="GO" id="GO:0006289">
    <property type="term" value="P:nucleotide-excision repair"/>
    <property type="evidence" value="ECO:0007669"/>
    <property type="project" value="TreeGrafter"/>
</dbReference>
<dbReference type="GO" id="GO:0051536">
    <property type="term" value="F:iron-sulfur cluster binding"/>
    <property type="evidence" value="ECO:0007669"/>
    <property type="project" value="UniProtKB-KW"/>
</dbReference>
<keyword evidence="7" id="KW-0411">Iron-sulfur</keyword>
<feature type="compositionally biased region" description="Low complexity" evidence="10">
    <location>
        <begin position="648"/>
        <end position="660"/>
    </location>
</feature>
<keyword evidence="5" id="KW-0067">ATP-binding</keyword>
<protein>
    <recommendedName>
        <fullName evidence="11">Helicase ATP-binding domain-containing protein</fullName>
    </recommendedName>
</protein>
<dbReference type="PROSITE" id="PS51193">
    <property type="entry name" value="HELICASE_ATP_BIND_2"/>
    <property type="match status" value="1"/>
</dbReference>
<evidence type="ECO:0000256" key="1">
    <source>
        <dbReference type="ARBA" id="ARBA00022723"/>
    </source>
</evidence>
<dbReference type="GO" id="GO:0046872">
    <property type="term" value="F:metal ion binding"/>
    <property type="evidence" value="ECO:0007669"/>
    <property type="project" value="UniProtKB-KW"/>
</dbReference>
<evidence type="ECO:0000256" key="9">
    <source>
        <dbReference type="PROSITE-ProRule" id="PRU00023"/>
    </source>
</evidence>
<dbReference type="SMART" id="SM00491">
    <property type="entry name" value="HELICc2"/>
    <property type="match status" value="1"/>
</dbReference>
<evidence type="ECO:0000256" key="4">
    <source>
        <dbReference type="ARBA" id="ARBA00022806"/>
    </source>
</evidence>
<dbReference type="GO" id="GO:1990918">
    <property type="term" value="P:double-strand break repair involved in meiotic recombination"/>
    <property type="evidence" value="ECO:0007669"/>
    <property type="project" value="TreeGrafter"/>
</dbReference>
<keyword evidence="6" id="KW-0408">Iron</keyword>
<feature type="compositionally biased region" description="Basic and acidic residues" evidence="10">
    <location>
        <begin position="635"/>
        <end position="646"/>
    </location>
</feature>
<dbReference type="InterPro" id="IPR014013">
    <property type="entry name" value="Helic_SF1/SF2_ATP-bd_DinG/Rad3"/>
</dbReference>
<accession>A0A5A8BYT1</accession>
<evidence type="ECO:0000313" key="13">
    <source>
        <dbReference type="Proteomes" id="UP000323011"/>
    </source>
</evidence>
<dbReference type="InterPro" id="IPR002110">
    <property type="entry name" value="Ankyrin_rpt"/>
</dbReference>
<name>A0A5A8BYT1_CAFRO</name>
<dbReference type="InterPro" id="IPR010614">
    <property type="entry name" value="RAD3-like_helicase_DEAD"/>
</dbReference>
<dbReference type="SUPFAM" id="SSF48403">
    <property type="entry name" value="Ankyrin repeat"/>
    <property type="match status" value="1"/>
</dbReference>
<feature type="region of interest" description="Disordered" evidence="10">
    <location>
        <begin position="218"/>
        <end position="249"/>
    </location>
</feature>
<evidence type="ECO:0000256" key="10">
    <source>
        <dbReference type="SAM" id="MobiDB-lite"/>
    </source>
</evidence>
<dbReference type="Gene3D" id="1.25.40.20">
    <property type="entry name" value="Ankyrin repeat-containing domain"/>
    <property type="match status" value="1"/>
</dbReference>
<keyword evidence="8" id="KW-0413">Isomerase</keyword>
<feature type="region of interest" description="Disordered" evidence="10">
    <location>
        <begin position="793"/>
        <end position="813"/>
    </location>
</feature>
<dbReference type="SMART" id="SM00248">
    <property type="entry name" value="ANK"/>
    <property type="match status" value="2"/>
</dbReference>
<feature type="compositionally biased region" description="Low complexity" evidence="10">
    <location>
        <begin position="398"/>
        <end position="407"/>
    </location>
</feature>
<keyword evidence="2" id="KW-0547">Nucleotide-binding</keyword>
<gene>
    <name evidence="12" type="ORF">FNF29_08408</name>
</gene>
<keyword evidence="3" id="KW-0378">Hydrolase</keyword>
<dbReference type="PANTHER" id="PTHR11472">
    <property type="entry name" value="DNA REPAIR DEAD HELICASE RAD3/XP-D SUBFAMILY MEMBER"/>
    <property type="match status" value="1"/>
</dbReference>
<dbReference type="InterPro" id="IPR027417">
    <property type="entry name" value="P-loop_NTPase"/>
</dbReference>
<dbReference type="InterPro" id="IPR006555">
    <property type="entry name" value="ATP-dep_Helicase_C"/>
</dbReference>
<evidence type="ECO:0000256" key="6">
    <source>
        <dbReference type="ARBA" id="ARBA00023004"/>
    </source>
</evidence>
<keyword evidence="4" id="KW-0347">Helicase</keyword>
<keyword evidence="13" id="KW-1185">Reference proteome</keyword>
<dbReference type="Pfam" id="PF13307">
    <property type="entry name" value="Helicase_C_2"/>
    <property type="match status" value="1"/>
</dbReference>
<dbReference type="GO" id="GO:0016818">
    <property type="term" value="F:hydrolase activity, acting on acid anhydrides, in phosphorus-containing anhydrides"/>
    <property type="evidence" value="ECO:0007669"/>
    <property type="project" value="InterPro"/>
</dbReference>
<reference evidence="12 13" key="1">
    <citation type="submission" date="2019-07" db="EMBL/GenBank/DDBJ databases">
        <title>Genomes of Cafeteria roenbergensis.</title>
        <authorList>
            <person name="Fischer M.G."/>
            <person name="Hackl T."/>
            <person name="Roman M."/>
        </authorList>
    </citation>
    <scope>NUCLEOTIDE SEQUENCE [LARGE SCALE GENOMIC DNA]</scope>
    <source>
        <strain evidence="12 13">BVI</strain>
    </source>
</reference>
<dbReference type="Proteomes" id="UP000323011">
    <property type="component" value="Unassembled WGS sequence"/>
</dbReference>
<dbReference type="PROSITE" id="PS50297">
    <property type="entry name" value="ANK_REP_REGION"/>
    <property type="match status" value="1"/>
</dbReference>
<dbReference type="GO" id="GO:0003677">
    <property type="term" value="F:DNA binding"/>
    <property type="evidence" value="ECO:0007669"/>
    <property type="project" value="InterPro"/>
</dbReference>
<proteinExistence type="predicted"/>
<dbReference type="EMBL" id="VLTN01000133">
    <property type="protein sequence ID" value="KAA0145744.1"/>
    <property type="molecule type" value="Genomic_DNA"/>
</dbReference>
<evidence type="ECO:0000256" key="2">
    <source>
        <dbReference type="ARBA" id="ARBA00022741"/>
    </source>
</evidence>
<dbReference type="PANTHER" id="PTHR11472:SF47">
    <property type="entry name" value="FANCONI ANEMIA GROUP J PROTEIN"/>
    <property type="match status" value="1"/>
</dbReference>
<evidence type="ECO:0000259" key="11">
    <source>
        <dbReference type="PROSITE" id="PS51193"/>
    </source>
</evidence>
<evidence type="ECO:0000256" key="3">
    <source>
        <dbReference type="ARBA" id="ARBA00022801"/>
    </source>
</evidence>
<feature type="region of interest" description="Disordered" evidence="10">
    <location>
        <begin position="335"/>
        <end position="370"/>
    </location>
</feature>
<evidence type="ECO:0000313" key="12">
    <source>
        <dbReference type="EMBL" id="KAA0145744.1"/>
    </source>
</evidence>